<dbReference type="InParanoid" id="G0NUR3"/>
<dbReference type="AlphaFoldDB" id="G0NUR3"/>
<feature type="transmembrane region" description="Helical" evidence="1">
    <location>
        <begin position="12"/>
        <end position="33"/>
    </location>
</feature>
<keyword evidence="1" id="KW-0472">Membrane</keyword>
<dbReference type="STRING" id="135651.G0NUR3"/>
<dbReference type="eggNOG" id="KOG0059">
    <property type="taxonomic scope" value="Eukaryota"/>
</dbReference>
<dbReference type="HOGENOM" id="CLU_1284284_0_0_1"/>
<protein>
    <submittedName>
        <fullName evidence="2">Uncharacterized protein</fullName>
    </submittedName>
</protein>
<keyword evidence="1" id="KW-0812">Transmembrane</keyword>
<gene>
    <name evidence="2" type="ORF">CAEBREN_20002</name>
</gene>
<organism evidence="3">
    <name type="scientific">Caenorhabditis brenneri</name>
    <name type="common">Nematode worm</name>
    <dbReference type="NCBI Taxonomy" id="135651"/>
    <lineage>
        <taxon>Eukaryota</taxon>
        <taxon>Metazoa</taxon>
        <taxon>Ecdysozoa</taxon>
        <taxon>Nematoda</taxon>
        <taxon>Chromadorea</taxon>
        <taxon>Rhabditida</taxon>
        <taxon>Rhabditina</taxon>
        <taxon>Rhabditomorpha</taxon>
        <taxon>Rhabditoidea</taxon>
        <taxon>Rhabditidae</taxon>
        <taxon>Peloderinae</taxon>
        <taxon>Caenorhabditis</taxon>
    </lineage>
</organism>
<keyword evidence="1" id="KW-1133">Transmembrane helix</keyword>
<evidence type="ECO:0000256" key="1">
    <source>
        <dbReference type="SAM" id="Phobius"/>
    </source>
</evidence>
<sequence>MKGLQDLFYFRSNHPFFILISIAIIAALYNIWWQNAPVLMNPLTNRSSLNVFDNFKLSKHKFVKMMICIPPDVVDYRFSTVSDAIHLTHLDYPELEFTKDINKARKRLKSGEIDILILFKTLIETGRQIHYNIISPNGDLNKHYCIHCDNQRKQTWGNAVEAQVIVNRFLYWLARSRGFVHRKPQWHLSNIYIKGSDSDEMYSKRQASIEYLAIF</sequence>
<name>G0NUR3_CAEBE</name>
<dbReference type="EMBL" id="GL379951">
    <property type="protein sequence ID" value="EGT37899.1"/>
    <property type="molecule type" value="Genomic_DNA"/>
</dbReference>
<proteinExistence type="predicted"/>
<keyword evidence="3" id="KW-1185">Reference proteome</keyword>
<evidence type="ECO:0000313" key="2">
    <source>
        <dbReference type="EMBL" id="EGT37899.1"/>
    </source>
</evidence>
<dbReference type="Proteomes" id="UP000008068">
    <property type="component" value="Unassembled WGS sequence"/>
</dbReference>
<evidence type="ECO:0000313" key="3">
    <source>
        <dbReference type="Proteomes" id="UP000008068"/>
    </source>
</evidence>
<reference evidence="3" key="1">
    <citation type="submission" date="2011-07" db="EMBL/GenBank/DDBJ databases">
        <authorList>
            <consortium name="Caenorhabditis brenneri Sequencing and Analysis Consortium"/>
            <person name="Wilson R.K."/>
        </authorList>
    </citation>
    <scope>NUCLEOTIDE SEQUENCE [LARGE SCALE GENOMIC DNA]</scope>
    <source>
        <strain evidence="3">PB2801</strain>
    </source>
</reference>
<accession>G0NUR3</accession>